<keyword evidence="5" id="KW-0539">Nucleus</keyword>
<accession>A0ABN9M5N5</accession>
<evidence type="ECO:0000256" key="2">
    <source>
        <dbReference type="ARBA" id="ARBA00004496"/>
    </source>
</evidence>
<keyword evidence="7" id="KW-1185">Reference proteome</keyword>
<dbReference type="PANTHER" id="PTHR14315">
    <property type="entry name" value="SPOT14 FAMILY MEMBER"/>
    <property type="match status" value="1"/>
</dbReference>
<dbReference type="PANTHER" id="PTHR14315:SF22">
    <property type="entry name" value="MID1 INTERACTING PROTEIN 1 (GASTRULATION SPECIFIC G12 LIKE (ZEBRAFISH))"/>
    <property type="match status" value="1"/>
</dbReference>
<reference evidence="6" key="1">
    <citation type="submission" date="2023-07" db="EMBL/GenBank/DDBJ databases">
        <authorList>
            <person name="Stuckert A."/>
        </authorList>
    </citation>
    <scope>NUCLEOTIDE SEQUENCE</scope>
</reference>
<protein>
    <recommendedName>
        <fullName evidence="8">Mid1-interacting protein 1</fullName>
    </recommendedName>
</protein>
<dbReference type="Gene3D" id="6.10.140.1610">
    <property type="match status" value="1"/>
</dbReference>
<sequence length="318" mass="35621">MKNNHKQTQQTTVLSRYDPITDPIYHYLPAEVGTLDGNQGKHRVTKRSPALSYPMFTLVTSKDIAESRCALHSSCSGCERRSAGKQSGDVTALLSGCPALTARPEKQSARTDSGRMVTRGYDAHIAIYYVGCAIYYVGCAIYHDPSPAARIHHHLPGSITIYQDPSPATATMMQISDSYSQKHSLFNAMNRFIGAVNNMDQTVMVPSLLRDLPLDMEGMKEEVTNSNGAANYFTRRDMHGYYILLKSIRNDIEWGILQGDERKKDTNRLEESDGGEDLEKLFHYHLTGLHTVLSKLTRKANILTNRYKEEIGFGSWGH</sequence>
<evidence type="ECO:0000256" key="3">
    <source>
        <dbReference type="ARBA" id="ARBA00009488"/>
    </source>
</evidence>
<evidence type="ECO:0000313" key="7">
    <source>
        <dbReference type="Proteomes" id="UP001176940"/>
    </source>
</evidence>
<dbReference type="InterPro" id="IPR009786">
    <property type="entry name" value="Spot_14"/>
</dbReference>
<evidence type="ECO:0000313" key="6">
    <source>
        <dbReference type="EMBL" id="CAJ0959474.1"/>
    </source>
</evidence>
<comment type="caution">
    <text evidence="6">The sequence shown here is derived from an EMBL/GenBank/DDBJ whole genome shotgun (WGS) entry which is preliminary data.</text>
</comment>
<gene>
    <name evidence="6" type="ORF">RIMI_LOCUS16807703</name>
</gene>
<dbReference type="Pfam" id="PF07084">
    <property type="entry name" value="Spot_14"/>
    <property type="match status" value="1"/>
</dbReference>
<comment type="subcellular location">
    <subcellularLocation>
        <location evidence="2">Cytoplasm</location>
    </subcellularLocation>
    <subcellularLocation>
        <location evidence="1">Nucleus</location>
    </subcellularLocation>
</comment>
<dbReference type="Proteomes" id="UP001176940">
    <property type="component" value="Unassembled WGS sequence"/>
</dbReference>
<evidence type="ECO:0000256" key="1">
    <source>
        <dbReference type="ARBA" id="ARBA00004123"/>
    </source>
</evidence>
<proteinExistence type="inferred from homology"/>
<organism evidence="6 7">
    <name type="scientific">Ranitomeya imitator</name>
    <name type="common">mimic poison frog</name>
    <dbReference type="NCBI Taxonomy" id="111125"/>
    <lineage>
        <taxon>Eukaryota</taxon>
        <taxon>Metazoa</taxon>
        <taxon>Chordata</taxon>
        <taxon>Craniata</taxon>
        <taxon>Vertebrata</taxon>
        <taxon>Euteleostomi</taxon>
        <taxon>Amphibia</taxon>
        <taxon>Batrachia</taxon>
        <taxon>Anura</taxon>
        <taxon>Neobatrachia</taxon>
        <taxon>Hyloidea</taxon>
        <taxon>Dendrobatidae</taxon>
        <taxon>Dendrobatinae</taxon>
        <taxon>Ranitomeya</taxon>
    </lineage>
</organism>
<evidence type="ECO:0008006" key="8">
    <source>
        <dbReference type="Google" id="ProtNLM"/>
    </source>
</evidence>
<name>A0ABN9M5N5_9NEOB</name>
<dbReference type="InterPro" id="IPR053719">
    <property type="entry name" value="Lipogen_MT_Stabilize_sf"/>
</dbReference>
<comment type="similarity">
    <text evidence="3">Belongs to the SPOT14 family.</text>
</comment>
<keyword evidence="4" id="KW-0963">Cytoplasm</keyword>
<evidence type="ECO:0000256" key="5">
    <source>
        <dbReference type="ARBA" id="ARBA00023242"/>
    </source>
</evidence>
<evidence type="ECO:0000256" key="4">
    <source>
        <dbReference type="ARBA" id="ARBA00022490"/>
    </source>
</evidence>
<dbReference type="EMBL" id="CAUEEQ010047712">
    <property type="protein sequence ID" value="CAJ0959474.1"/>
    <property type="molecule type" value="Genomic_DNA"/>
</dbReference>